<reference evidence="5" key="2">
    <citation type="journal article" date="2019" name="Int. J. Syst. Evol. Microbiol.">
        <title>The Global Catalogue of Microorganisms (GCM) 10K type strain sequencing project: providing services to taxonomists for standard genome sequencing and annotation.</title>
        <authorList>
            <consortium name="The Broad Institute Genomics Platform"/>
            <consortium name="The Broad Institute Genome Sequencing Center for Infectious Disease"/>
            <person name="Wu L."/>
            <person name="Ma J."/>
        </authorList>
    </citation>
    <scope>NUCLEOTIDE SEQUENCE [LARGE SCALE GENOMIC DNA]</scope>
    <source>
        <strain evidence="5">NBRC 107710</strain>
    </source>
</reference>
<keyword evidence="1" id="KW-0812">Transmembrane</keyword>
<accession>A0A7W6AK19</accession>
<gene>
    <name evidence="2" type="ORF">GCM10007884_46620</name>
    <name evidence="3" type="ORF">GGR33_004381</name>
</gene>
<sequence length="46" mass="4748">MTLSPLADAGLVVQAHVVAALSALVLGAMQLALPKGTTRHRLLGWV</sequence>
<evidence type="ECO:0000313" key="2">
    <source>
        <dbReference type="EMBL" id="GLS46668.1"/>
    </source>
</evidence>
<evidence type="ECO:0000313" key="5">
    <source>
        <dbReference type="Proteomes" id="UP001156881"/>
    </source>
</evidence>
<keyword evidence="1" id="KW-1133">Transmembrane helix</keyword>
<keyword evidence="5" id="KW-1185">Reference proteome</keyword>
<evidence type="ECO:0000313" key="4">
    <source>
        <dbReference type="Proteomes" id="UP000517759"/>
    </source>
</evidence>
<dbReference type="EMBL" id="BSPG01000048">
    <property type="protein sequence ID" value="GLS46668.1"/>
    <property type="molecule type" value="Genomic_DNA"/>
</dbReference>
<reference evidence="3 4" key="3">
    <citation type="submission" date="2020-08" db="EMBL/GenBank/DDBJ databases">
        <title>Genomic Encyclopedia of Type Strains, Phase IV (KMG-IV): sequencing the most valuable type-strain genomes for metagenomic binning, comparative biology and taxonomic classification.</title>
        <authorList>
            <person name="Goeker M."/>
        </authorList>
    </citation>
    <scope>NUCLEOTIDE SEQUENCE [LARGE SCALE GENOMIC DNA]</scope>
    <source>
        <strain evidence="3 4">DSM 24105</strain>
    </source>
</reference>
<dbReference type="RefSeq" id="WP_306484456.1">
    <property type="nucleotide sequence ID" value="NZ_BSPG01000048.1"/>
</dbReference>
<keyword evidence="1" id="KW-0472">Membrane</keyword>
<name>A0A7W6AK19_9HYPH</name>
<evidence type="ECO:0000313" key="3">
    <source>
        <dbReference type="EMBL" id="MBB3904855.1"/>
    </source>
</evidence>
<proteinExistence type="predicted"/>
<feature type="transmembrane region" description="Helical" evidence="1">
    <location>
        <begin position="12"/>
        <end position="33"/>
    </location>
</feature>
<dbReference type="Proteomes" id="UP000517759">
    <property type="component" value="Unassembled WGS sequence"/>
</dbReference>
<dbReference type="AlphaFoldDB" id="A0A7W6AK19"/>
<dbReference type="Proteomes" id="UP001156881">
    <property type="component" value="Unassembled WGS sequence"/>
</dbReference>
<dbReference type="EMBL" id="JACIDN010000009">
    <property type="protein sequence ID" value="MBB3904855.1"/>
    <property type="molecule type" value="Genomic_DNA"/>
</dbReference>
<reference evidence="2" key="4">
    <citation type="submission" date="2023-01" db="EMBL/GenBank/DDBJ databases">
        <title>Draft genome sequence of Methylobacterium brachythecii strain NBRC 107710.</title>
        <authorList>
            <person name="Sun Q."/>
            <person name="Mori K."/>
        </authorList>
    </citation>
    <scope>NUCLEOTIDE SEQUENCE</scope>
    <source>
        <strain evidence="2">NBRC 107710</strain>
    </source>
</reference>
<reference evidence="2" key="1">
    <citation type="journal article" date="2014" name="Int. J. Syst. Evol. Microbiol.">
        <title>Complete genome of a new Firmicutes species belonging to the dominant human colonic microbiota ('Ruminococcus bicirculans') reveals two chromosomes and a selective capacity to utilize plant glucans.</title>
        <authorList>
            <consortium name="NISC Comparative Sequencing Program"/>
            <person name="Wegmann U."/>
            <person name="Louis P."/>
            <person name="Goesmann A."/>
            <person name="Henrissat B."/>
            <person name="Duncan S.H."/>
            <person name="Flint H.J."/>
        </authorList>
    </citation>
    <scope>NUCLEOTIDE SEQUENCE</scope>
    <source>
        <strain evidence="2">NBRC 107710</strain>
    </source>
</reference>
<evidence type="ECO:0000256" key="1">
    <source>
        <dbReference type="SAM" id="Phobius"/>
    </source>
</evidence>
<comment type="caution">
    <text evidence="3">The sequence shown here is derived from an EMBL/GenBank/DDBJ whole genome shotgun (WGS) entry which is preliminary data.</text>
</comment>
<protein>
    <submittedName>
        <fullName evidence="3">Putative membrane protein</fullName>
    </submittedName>
</protein>
<organism evidence="3 4">
    <name type="scientific">Methylobacterium brachythecii</name>
    <dbReference type="NCBI Taxonomy" id="1176177"/>
    <lineage>
        <taxon>Bacteria</taxon>
        <taxon>Pseudomonadati</taxon>
        <taxon>Pseudomonadota</taxon>
        <taxon>Alphaproteobacteria</taxon>
        <taxon>Hyphomicrobiales</taxon>
        <taxon>Methylobacteriaceae</taxon>
        <taxon>Methylobacterium</taxon>
    </lineage>
</organism>